<dbReference type="HOGENOM" id="CLU_003292_9_2_1"/>
<dbReference type="Gene3D" id="1.10.443.10">
    <property type="entry name" value="Intergrase catalytic core"/>
    <property type="match status" value="1"/>
</dbReference>
<protein>
    <submittedName>
        <fullName evidence="2">Uncharacterized protein</fullName>
    </submittedName>
</protein>
<dbReference type="GO" id="GO:0006310">
    <property type="term" value="P:DNA recombination"/>
    <property type="evidence" value="ECO:0007669"/>
    <property type="project" value="UniProtKB-KW"/>
</dbReference>
<dbReference type="Proteomes" id="UP000054279">
    <property type="component" value="Unassembled WGS sequence"/>
</dbReference>
<dbReference type="AlphaFoldDB" id="A0A0C9VCP6"/>
<accession>A0A0C9VCP6</accession>
<sequence>LTKCAFLTGYNSIWTSCGFPRYTRHSFRIGGTTELHSSGVHPGVVKALGRWSSDAFLFYWRSIHDIASIHIADLADPPSNL</sequence>
<feature type="non-terminal residue" evidence="2">
    <location>
        <position position="1"/>
    </location>
</feature>
<dbReference type="GO" id="GO:0003677">
    <property type="term" value="F:DNA binding"/>
    <property type="evidence" value="ECO:0007669"/>
    <property type="project" value="InterPro"/>
</dbReference>
<dbReference type="EMBL" id="KN837192">
    <property type="protein sequence ID" value="KIJ35131.1"/>
    <property type="molecule type" value="Genomic_DNA"/>
</dbReference>
<dbReference type="GO" id="GO:0015074">
    <property type="term" value="P:DNA integration"/>
    <property type="evidence" value="ECO:0007669"/>
    <property type="project" value="InterPro"/>
</dbReference>
<evidence type="ECO:0000256" key="1">
    <source>
        <dbReference type="ARBA" id="ARBA00023172"/>
    </source>
</evidence>
<dbReference type="InterPro" id="IPR011010">
    <property type="entry name" value="DNA_brk_join_enz"/>
</dbReference>
<dbReference type="OrthoDB" id="3254696at2759"/>
<keyword evidence="1" id="KW-0233">DNA recombination</keyword>
<evidence type="ECO:0000313" key="3">
    <source>
        <dbReference type="Proteomes" id="UP000054279"/>
    </source>
</evidence>
<name>A0A0C9VCP6_SPHS4</name>
<evidence type="ECO:0000313" key="2">
    <source>
        <dbReference type="EMBL" id="KIJ35131.1"/>
    </source>
</evidence>
<keyword evidence="3" id="KW-1185">Reference proteome</keyword>
<dbReference type="InterPro" id="IPR013762">
    <property type="entry name" value="Integrase-like_cat_sf"/>
</dbReference>
<dbReference type="SUPFAM" id="SSF56349">
    <property type="entry name" value="DNA breaking-rejoining enzymes"/>
    <property type="match status" value="1"/>
</dbReference>
<gene>
    <name evidence="2" type="ORF">M422DRAFT_181207</name>
</gene>
<organism evidence="2 3">
    <name type="scientific">Sphaerobolus stellatus (strain SS14)</name>
    <dbReference type="NCBI Taxonomy" id="990650"/>
    <lineage>
        <taxon>Eukaryota</taxon>
        <taxon>Fungi</taxon>
        <taxon>Dikarya</taxon>
        <taxon>Basidiomycota</taxon>
        <taxon>Agaricomycotina</taxon>
        <taxon>Agaricomycetes</taxon>
        <taxon>Phallomycetidae</taxon>
        <taxon>Geastrales</taxon>
        <taxon>Sphaerobolaceae</taxon>
        <taxon>Sphaerobolus</taxon>
    </lineage>
</organism>
<proteinExistence type="predicted"/>
<reference evidence="2 3" key="1">
    <citation type="submission" date="2014-06" db="EMBL/GenBank/DDBJ databases">
        <title>Evolutionary Origins and Diversification of the Mycorrhizal Mutualists.</title>
        <authorList>
            <consortium name="DOE Joint Genome Institute"/>
            <consortium name="Mycorrhizal Genomics Consortium"/>
            <person name="Kohler A."/>
            <person name="Kuo A."/>
            <person name="Nagy L.G."/>
            <person name="Floudas D."/>
            <person name="Copeland A."/>
            <person name="Barry K.W."/>
            <person name="Cichocki N."/>
            <person name="Veneault-Fourrey C."/>
            <person name="LaButti K."/>
            <person name="Lindquist E.A."/>
            <person name="Lipzen A."/>
            <person name="Lundell T."/>
            <person name="Morin E."/>
            <person name="Murat C."/>
            <person name="Riley R."/>
            <person name="Ohm R."/>
            <person name="Sun H."/>
            <person name="Tunlid A."/>
            <person name="Henrissat B."/>
            <person name="Grigoriev I.V."/>
            <person name="Hibbett D.S."/>
            <person name="Martin F."/>
        </authorList>
    </citation>
    <scope>NUCLEOTIDE SEQUENCE [LARGE SCALE GENOMIC DNA]</scope>
    <source>
        <strain evidence="2 3">SS14</strain>
    </source>
</reference>